<dbReference type="GO" id="GO:0006508">
    <property type="term" value="P:proteolysis"/>
    <property type="evidence" value="ECO:0007669"/>
    <property type="project" value="UniProtKB-KW"/>
</dbReference>
<reference evidence="15 16" key="1">
    <citation type="submission" date="2010-05" db="EMBL/GenBank/DDBJ databases">
        <title>The Genome Sequence of Thecamonas trahens ATCC 50062.</title>
        <authorList>
            <consortium name="The Broad Institute Genome Sequencing Platform"/>
            <person name="Russ C."/>
            <person name="Cuomo C."/>
            <person name="Shea T."/>
            <person name="Young S.K."/>
            <person name="Zeng Q."/>
            <person name="Koehrsen M."/>
            <person name="Haas B."/>
            <person name="Borodovsky M."/>
            <person name="Guigo R."/>
            <person name="Alvarado L."/>
            <person name="Berlin A."/>
            <person name="Bochicchio J."/>
            <person name="Borenstein D."/>
            <person name="Chapman S."/>
            <person name="Chen Z."/>
            <person name="Freedman E."/>
            <person name="Gellesch M."/>
            <person name="Goldberg J."/>
            <person name="Griggs A."/>
            <person name="Gujja S."/>
            <person name="Heilman E."/>
            <person name="Heiman D."/>
            <person name="Hepburn T."/>
            <person name="Howarth C."/>
            <person name="Jen D."/>
            <person name="Larson L."/>
            <person name="Mehta T."/>
            <person name="Park D."/>
            <person name="Pearson M."/>
            <person name="Roberts A."/>
            <person name="Saif S."/>
            <person name="Shenoy N."/>
            <person name="Sisk P."/>
            <person name="Stolte C."/>
            <person name="Sykes S."/>
            <person name="Thomson T."/>
            <person name="Walk T."/>
            <person name="White J."/>
            <person name="Yandava C."/>
            <person name="Burger G."/>
            <person name="Gray M.W."/>
            <person name="Holland P.W.H."/>
            <person name="King N."/>
            <person name="Lang F.B.F."/>
            <person name="Roger A.J."/>
            <person name="Ruiz-Trillo I."/>
            <person name="Lander E."/>
            <person name="Nusbaum C."/>
        </authorList>
    </citation>
    <scope>NUCLEOTIDE SEQUENCE [LARGE SCALE GENOMIC DNA]</scope>
    <source>
        <strain evidence="15 16">ATCC 50062</strain>
    </source>
</reference>
<dbReference type="OrthoDB" id="10253041at2759"/>
<dbReference type="InterPro" id="IPR034286">
    <property type="entry name" value="M14_AGBL5-like"/>
</dbReference>
<proteinExistence type="inferred from homology"/>
<dbReference type="PANTHER" id="PTHR12756">
    <property type="entry name" value="CYTOSOLIC CARBOXYPEPTIDASE"/>
    <property type="match status" value="1"/>
</dbReference>
<dbReference type="STRING" id="461836.A0A0L0DFX0"/>
<dbReference type="PROSITE" id="PS52035">
    <property type="entry name" value="PEPTIDASE_M14"/>
    <property type="match status" value="1"/>
</dbReference>
<accession>A0A0L0DFX0</accession>
<dbReference type="OMA" id="LMHGCID"/>
<evidence type="ECO:0000256" key="10">
    <source>
        <dbReference type="ARBA" id="ARBA00024524"/>
    </source>
</evidence>
<protein>
    <recommendedName>
        <fullName evidence="11">tubulin-glutamate carboxypeptidase</fullName>
        <ecNumber evidence="11">3.4.17.24</ecNumber>
    </recommendedName>
</protein>
<evidence type="ECO:0000256" key="4">
    <source>
        <dbReference type="ARBA" id="ARBA00022490"/>
    </source>
</evidence>
<keyword evidence="16" id="KW-1185">Reference proteome</keyword>
<dbReference type="GO" id="GO:0005737">
    <property type="term" value="C:cytoplasm"/>
    <property type="evidence" value="ECO:0007669"/>
    <property type="project" value="UniProtKB-SubCell"/>
</dbReference>
<dbReference type="InterPro" id="IPR050821">
    <property type="entry name" value="Cytosolic_carboxypeptidase"/>
</dbReference>
<evidence type="ECO:0000256" key="6">
    <source>
        <dbReference type="ARBA" id="ARBA00022723"/>
    </source>
</evidence>
<evidence type="ECO:0000313" key="16">
    <source>
        <dbReference type="Proteomes" id="UP000054408"/>
    </source>
</evidence>
<feature type="active site" description="Proton donor/acceptor" evidence="12">
    <location>
        <position position="469"/>
    </location>
</feature>
<comment type="catalytic activity">
    <reaction evidence="10">
        <text>C-terminal L-alpha-aminoacyl-L-glutamyl-L-glutamyl-[tubulin] + H2O = C-terminal L-alpha-aminoacyl-L-glutamyl-[tubulin] + L-glutamate</text>
        <dbReference type="Rhea" id="RHEA:63792"/>
        <dbReference type="Rhea" id="RHEA-COMP:16435"/>
        <dbReference type="Rhea" id="RHEA-COMP:16436"/>
        <dbReference type="ChEBI" id="CHEBI:15377"/>
        <dbReference type="ChEBI" id="CHEBI:29985"/>
        <dbReference type="ChEBI" id="CHEBI:149555"/>
        <dbReference type="ChEBI" id="CHEBI:149556"/>
        <dbReference type="EC" id="3.4.17.24"/>
    </reaction>
    <physiologicalReaction direction="left-to-right" evidence="10">
        <dbReference type="Rhea" id="RHEA:63793"/>
    </physiologicalReaction>
</comment>
<dbReference type="Gene3D" id="3.40.630.10">
    <property type="entry name" value="Zn peptidases"/>
    <property type="match status" value="1"/>
</dbReference>
<evidence type="ECO:0000259" key="14">
    <source>
        <dbReference type="PROSITE" id="PS52035"/>
    </source>
</evidence>
<dbReference type="InterPro" id="IPR000834">
    <property type="entry name" value="Peptidase_M14"/>
</dbReference>
<evidence type="ECO:0000256" key="5">
    <source>
        <dbReference type="ARBA" id="ARBA00022670"/>
    </source>
</evidence>
<dbReference type="GeneID" id="25565692"/>
<gene>
    <name evidence="15" type="ORF">AMSG_06553</name>
</gene>
<dbReference type="GO" id="GO:0008270">
    <property type="term" value="F:zinc ion binding"/>
    <property type="evidence" value="ECO:0007669"/>
    <property type="project" value="InterPro"/>
</dbReference>
<feature type="region of interest" description="Disordered" evidence="13">
    <location>
        <begin position="664"/>
        <end position="700"/>
    </location>
</feature>
<dbReference type="GO" id="GO:0004181">
    <property type="term" value="F:metallocarboxypeptidase activity"/>
    <property type="evidence" value="ECO:0007669"/>
    <property type="project" value="InterPro"/>
</dbReference>
<evidence type="ECO:0000256" key="2">
    <source>
        <dbReference type="ARBA" id="ARBA00004496"/>
    </source>
</evidence>
<evidence type="ECO:0000256" key="8">
    <source>
        <dbReference type="ARBA" id="ARBA00022833"/>
    </source>
</evidence>
<evidence type="ECO:0000256" key="7">
    <source>
        <dbReference type="ARBA" id="ARBA00022801"/>
    </source>
</evidence>
<dbReference type="RefSeq" id="XP_013756399.1">
    <property type="nucleotide sequence ID" value="XM_013900945.1"/>
</dbReference>
<evidence type="ECO:0000256" key="11">
    <source>
        <dbReference type="ARBA" id="ARBA00026108"/>
    </source>
</evidence>
<evidence type="ECO:0000256" key="1">
    <source>
        <dbReference type="ARBA" id="ARBA00001947"/>
    </source>
</evidence>
<keyword evidence="4" id="KW-0963">Cytoplasm</keyword>
<comment type="similarity">
    <text evidence="3 12">Belongs to the peptidase M14 family.</text>
</comment>
<sequence length="700" mass="73959">MATTVGRYTISSAFESGNASGAAAGPLGENDIHVWTARDGAGSVYASPNRSWFFFSISNLQHDPGATNVLRITIRDLNGQAKLYSAGYRPFYRVGSDPHAEHGPGARWLPIPSPPAFYSTSAKDPRPPFPDGPHRSDRAAGRDGDDQQAEKRFALRFEYVHRVPANCAEPECDTVFFAFCVPHSLTTLGRVLDGVAGNVSDDVFFAREILAYSLDGRPVELVTVTSADGADPSGARQLGTYFTSLAKTRTIFPAEGGSFGSAAPLALRPPLFPAKKYFFVSARVHPGETPASHMMDGLLKFLVSDDPRAKLLRGLYVFCLVPAVNPDGVARGHYRTDPHGVNLNRVYDAPSVHLHPTVAAIRTYLVALTSDASSGAGPPVDFYIDLHSHASRKGIFVFGNALDAPDAMLANVLYAKLLEVNSPHFELDACDFSSAGMAAVDKRDGMSKAGSGRVGIHAATGIRHCYTLESNYHSGNLANGLAPAANADAFPQAASSSRRSLTPPRPQRSAARYTPEIWRHIGKTIAIAALDLAATNPFNRLELSAYGSLAGARSSAAAWLRKRNALATAKARSTKAKPPPAASSAASSSSSVSSSAFFVDVAPPPAKRRSKSGKASATVNMWRIGNAADPSPGDPIGYLLARGTRSRTAPSAAGKARARMRAFKAGLRKKAAQPAAANDAAKENLSGSPPANAAAPNNTS</sequence>
<evidence type="ECO:0000256" key="9">
    <source>
        <dbReference type="ARBA" id="ARBA00023049"/>
    </source>
</evidence>
<evidence type="ECO:0000256" key="12">
    <source>
        <dbReference type="PROSITE-ProRule" id="PRU01379"/>
    </source>
</evidence>
<dbReference type="EMBL" id="GL349465">
    <property type="protein sequence ID" value="KNC51199.1"/>
    <property type="molecule type" value="Genomic_DNA"/>
</dbReference>
<dbReference type="PANTHER" id="PTHR12756:SF12">
    <property type="entry name" value="CYTOSOLIC CARBOXYPEPTIDASE-LIKE PROTEIN 5"/>
    <property type="match status" value="1"/>
</dbReference>
<keyword evidence="9" id="KW-0482">Metalloprotease</keyword>
<dbReference type="EC" id="3.4.17.24" evidence="11"/>
<dbReference type="Gene3D" id="2.60.40.3120">
    <property type="match status" value="1"/>
</dbReference>
<comment type="subcellular location">
    <subcellularLocation>
        <location evidence="2">Cytoplasm</location>
    </subcellularLocation>
</comment>
<keyword evidence="5" id="KW-0645">Protease</keyword>
<evidence type="ECO:0000313" key="15">
    <source>
        <dbReference type="EMBL" id="KNC51199.1"/>
    </source>
</evidence>
<dbReference type="Pfam" id="PF00246">
    <property type="entry name" value="Peptidase_M14"/>
    <property type="match status" value="1"/>
</dbReference>
<dbReference type="AlphaFoldDB" id="A0A0L0DFX0"/>
<feature type="compositionally biased region" description="Low complexity" evidence="13">
    <location>
        <begin position="689"/>
        <end position="700"/>
    </location>
</feature>
<keyword evidence="6" id="KW-0479">Metal-binding</keyword>
<dbReference type="CDD" id="cd06236">
    <property type="entry name" value="M14_AGBL5_like"/>
    <property type="match status" value="1"/>
</dbReference>
<evidence type="ECO:0000256" key="3">
    <source>
        <dbReference type="ARBA" id="ARBA00005988"/>
    </source>
</evidence>
<keyword evidence="7" id="KW-0378">Hydrolase</keyword>
<name>A0A0L0DFX0_THETB</name>
<feature type="compositionally biased region" description="Basic and acidic residues" evidence="13">
    <location>
        <begin position="132"/>
        <end position="147"/>
    </location>
</feature>
<feature type="region of interest" description="Disordered" evidence="13">
    <location>
        <begin position="492"/>
        <end position="512"/>
    </location>
</feature>
<keyword evidence="8" id="KW-0862">Zinc</keyword>
<dbReference type="SUPFAM" id="SSF53187">
    <property type="entry name" value="Zn-dependent exopeptidases"/>
    <property type="match status" value="1"/>
</dbReference>
<organism evidence="15 16">
    <name type="scientific">Thecamonas trahens ATCC 50062</name>
    <dbReference type="NCBI Taxonomy" id="461836"/>
    <lineage>
        <taxon>Eukaryota</taxon>
        <taxon>Apusozoa</taxon>
        <taxon>Apusomonadida</taxon>
        <taxon>Apusomonadidae</taxon>
        <taxon>Thecamonas</taxon>
    </lineage>
</organism>
<dbReference type="Proteomes" id="UP000054408">
    <property type="component" value="Unassembled WGS sequence"/>
</dbReference>
<feature type="region of interest" description="Disordered" evidence="13">
    <location>
        <begin position="117"/>
        <end position="147"/>
    </location>
</feature>
<evidence type="ECO:0000256" key="13">
    <source>
        <dbReference type="SAM" id="MobiDB-lite"/>
    </source>
</evidence>
<comment type="cofactor">
    <cofactor evidence="1">
        <name>Zn(2+)</name>
        <dbReference type="ChEBI" id="CHEBI:29105"/>
    </cofactor>
</comment>
<feature type="compositionally biased region" description="Low complexity" evidence="13">
    <location>
        <begin position="492"/>
        <end position="502"/>
    </location>
</feature>
<dbReference type="eggNOG" id="KOG3641">
    <property type="taxonomic scope" value="Eukaryota"/>
</dbReference>
<feature type="domain" description="Peptidase M14" evidence="14">
    <location>
        <begin position="181"/>
        <end position="494"/>
    </location>
</feature>